<dbReference type="InterPro" id="IPR009003">
    <property type="entry name" value="Peptidase_S1_PA"/>
</dbReference>
<dbReference type="SUPFAM" id="SSF50494">
    <property type="entry name" value="Trypsin-like serine proteases"/>
    <property type="match status" value="1"/>
</dbReference>
<accession>A0A382LBB6</accession>
<dbReference type="EMBL" id="UINC01085944">
    <property type="protein sequence ID" value="SVC33939.1"/>
    <property type="molecule type" value="Genomic_DNA"/>
</dbReference>
<dbReference type="AlphaFoldDB" id="A0A382LBB6"/>
<dbReference type="Gene3D" id="2.40.10.10">
    <property type="entry name" value="Trypsin-like serine proteases"/>
    <property type="match status" value="1"/>
</dbReference>
<gene>
    <name evidence="1" type="ORF">METZ01_LOCUS286793</name>
</gene>
<reference evidence="1" key="1">
    <citation type="submission" date="2018-05" db="EMBL/GenBank/DDBJ databases">
        <authorList>
            <person name="Lanie J.A."/>
            <person name="Ng W.-L."/>
            <person name="Kazmierczak K.M."/>
            <person name="Andrzejewski T.M."/>
            <person name="Davidsen T.M."/>
            <person name="Wayne K.J."/>
            <person name="Tettelin H."/>
            <person name="Glass J.I."/>
            <person name="Rusch D."/>
            <person name="Podicherti R."/>
            <person name="Tsui H.-C.T."/>
            <person name="Winkler M.E."/>
        </authorList>
    </citation>
    <scope>NUCLEOTIDE SEQUENCE</scope>
</reference>
<protein>
    <recommendedName>
        <fullName evidence="2">Serine protease</fullName>
    </recommendedName>
</protein>
<evidence type="ECO:0000313" key="1">
    <source>
        <dbReference type="EMBL" id="SVC33939.1"/>
    </source>
</evidence>
<sequence>MNMRKIICLLSLLIFWQAAIADKPAWEKEAPESLSDLISIQKQVQKVLPRCMAATVTLQMGGSSGSGVVVNKEGLVLTAGHVSGRPGRAVKIILADGR</sequence>
<evidence type="ECO:0008006" key="2">
    <source>
        <dbReference type="Google" id="ProtNLM"/>
    </source>
</evidence>
<name>A0A382LBB6_9ZZZZ</name>
<organism evidence="1">
    <name type="scientific">marine metagenome</name>
    <dbReference type="NCBI Taxonomy" id="408172"/>
    <lineage>
        <taxon>unclassified sequences</taxon>
        <taxon>metagenomes</taxon>
        <taxon>ecological metagenomes</taxon>
    </lineage>
</organism>
<dbReference type="InterPro" id="IPR043504">
    <property type="entry name" value="Peptidase_S1_PA_chymotrypsin"/>
</dbReference>
<proteinExistence type="predicted"/>
<feature type="non-terminal residue" evidence="1">
    <location>
        <position position="98"/>
    </location>
</feature>